<dbReference type="InterPro" id="IPR050210">
    <property type="entry name" value="tRNA_Adenine-N(6)_MTase"/>
</dbReference>
<dbReference type="Pfam" id="PF05175">
    <property type="entry name" value="MTS"/>
    <property type="match status" value="1"/>
</dbReference>
<keyword evidence="1 4" id="KW-0489">Methyltransferase</keyword>
<dbReference type="InterPro" id="IPR029063">
    <property type="entry name" value="SAM-dependent_MTases_sf"/>
</dbReference>
<dbReference type="Gene3D" id="3.40.50.150">
    <property type="entry name" value="Vaccinia Virus protein VP39"/>
    <property type="match status" value="1"/>
</dbReference>
<evidence type="ECO:0000256" key="1">
    <source>
        <dbReference type="ARBA" id="ARBA00022603"/>
    </source>
</evidence>
<dbReference type="PANTHER" id="PTHR47739">
    <property type="entry name" value="TRNA1(VAL) (ADENINE(37)-N6)-METHYLTRANSFERASE"/>
    <property type="match status" value="1"/>
</dbReference>
<keyword evidence="1 4" id="KW-0808">Transferase</keyword>
<keyword evidence="5" id="KW-1185">Reference proteome</keyword>
<gene>
    <name evidence="4" type="ORF">SAMN04487977_10589</name>
</gene>
<evidence type="ECO:0000313" key="5">
    <source>
        <dbReference type="Proteomes" id="UP000182360"/>
    </source>
</evidence>
<name>A0A1H9GPV7_9SPIR</name>
<proteinExistence type="predicted"/>
<dbReference type="AlphaFoldDB" id="A0A1H9GPV7"/>
<dbReference type="GO" id="GO:0032259">
    <property type="term" value="P:methylation"/>
    <property type="evidence" value="ECO:0007669"/>
    <property type="project" value="UniProtKB-KW"/>
</dbReference>
<dbReference type="OrthoDB" id="9777257at2"/>
<dbReference type="EMBL" id="FOFU01000005">
    <property type="protein sequence ID" value="SEQ52044.1"/>
    <property type="molecule type" value="Genomic_DNA"/>
</dbReference>
<dbReference type="PANTHER" id="PTHR47739:SF1">
    <property type="entry name" value="TRNA1(VAL) (ADENINE(37)-N6)-METHYLTRANSFERASE"/>
    <property type="match status" value="1"/>
</dbReference>
<keyword evidence="2" id="KW-0949">S-adenosyl-L-methionine</keyword>
<dbReference type="RefSeq" id="WP_074643791.1">
    <property type="nucleotide sequence ID" value="NZ_FOFU01000005.1"/>
</dbReference>
<dbReference type="InterPro" id="IPR007848">
    <property type="entry name" value="Small_mtfrase_dom"/>
</dbReference>
<accession>A0A1H9GPV7</accession>
<evidence type="ECO:0000313" key="4">
    <source>
        <dbReference type="EMBL" id="SEQ52044.1"/>
    </source>
</evidence>
<feature type="domain" description="Methyltransferase small" evidence="3">
    <location>
        <begin position="46"/>
        <end position="140"/>
    </location>
</feature>
<dbReference type="Proteomes" id="UP000182360">
    <property type="component" value="Unassembled WGS sequence"/>
</dbReference>
<protein>
    <submittedName>
        <fullName evidence="4">tRNA1(Val) A37 N6-methylase TrmN6</fullName>
    </submittedName>
</protein>
<reference evidence="4 5" key="1">
    <citation type="submission" date="2016-10" db="EMBL/GenBank/DDBJ databases">
        <authorList>
            <person name="de Groot N.N."/>
        </authorList>
    </citation>
    <scope>NUCLEOTIDE SEQUENCE [LARGE SCALE GENOMIC DNA]</scope>
    <source>
        <strain evidence="4 5">B25</strain>
    </source>
</reference>
<sequence>MEQVDTLRNGFKIIQDTERFQFGIDAVLLADFAVSGGLRSASGVQAGEKVIDLGTGTGIIPLLMAGSQALSSNNLKSSITFTGLEVQDASAEMAKRSIALNKLENQINIVKGNLCEVDKLFDKHSFNVVTCNPPYMADIHGKGNNLDAKTIARHEVLCTLEDVVAAADYLLATHGRFFMIHRPYRLPEIFESLATHKLEAKRMQLIYPFADKEPNMVMIEARKNAKRRLIIEPPLVVRNDDGEYTDEIHRIYGD</sequence>
<dbReference type="SUPFAM" id="SSF53335">
    <property type="entry name" value="S-adenosyl-L-methionine-dependent methyltransferases"/>
    <property type="match status" value="1"/>
</dbReference>
<evidence type="ECO:0000259" key="3">
    <source>
        <dbReference type="Pfam" id="PF05175"/>
    </source>
</evidence>
<dbReference type="CDD" id="cd02440">
    <property type="entry name" value="AdoMet_MTases"/>
    <property type="match status" value="1"/>
</dbReference>
<organism evidence="4 5">
    <name type="scientific">Treponema bryantii</name>
    <dbReference type="NCBI Taxonomy" id="163"/>
    <lineage>
        <taxon>Bacteria</taxon>
        <taxon>Pseudomonadati</taxon>
        <taxon>Spirochaetota</taxon>
        <taxon>Spirochaetia</taxon>
        <taxon>Spirochaetales</taxon>
        <taxon>Treponemataceae</taxon>
        <taxon>Treponema</taxon>
    </lineage>
</organism>
<dbReference type="GO" id="GO:0008168">
    <property type="term" value="F:methyltransferase activity"/>
    <property type="evidence" value="ECO:0007669"/>
    <property type="project" value="UniProtKB-KW"/>
</dbReference>
<evidence type="ECO:0000256" key="2">
    <source>
        <dbReference type="ARBA" id="ARBA00022691"/>
    </source>
</evidence>